<name>A0A1K2I2L8_9HYPH</name>
<dbReference type="EMBL" id="FPKU01000004">
    <property type="protein sequence ID" value="SFZ86634.1"/>
    <property type="molecule type" value="Genomic_DNA"/>
</dbReference>
<comment type="function">
    <text evidence="1">Efflux system for nickel and cobalt.</text>
</comment>
<comment type="subcellular location">
    <subcellularLocation>
        <location evidence="2">Cell membrane</location>
        <topology evidence="2">Multi-pass membrane protein</topology>
    </subcellularLocation>
</comment>
<dbReference type="Proteomes" id="UP000183447">
    <property type="component" value="Unassembled WGS sequence"/>
</dbReference>
<feature type="compositionally biased region" description="Basic and acidic residues" evidence="13">
    <location>
        <begin position="411"/>
        <end position="440"/>
    </location>
</feature>
<feature type="transmembrane region" description="Helical" evidence="14">
    <location>
        <begin position="339"/>
        <end position="364"/>
    </location>
</feature>
<evidence type="ECO:0000256" key="5">
    <source>
        <dbReference type="ARBA" id="ARBA00022475"/>
    </source>
</evidence>
<evidence type="ECO:0000256" key="13">
    <source>
        <dbReference type="SAM" id="MobiDB-lite"/>
    </source>
</evidence>
<evidence type="ECO:0000256" key="6">
    <source>
        <dbReference type="ARBA" id="ARBA00022596"/>
    </source>
</evidence>
<keyword evidence="5" id="KW-1003">Cell membrane</keyword>
<keyword evidence="12" id="KW-0170">Cobalt</keyword>
<feature type="transmembrane region" description="Helical" evidence="14">
    <location>
        <begin position="486"/>
        <end position="510"/>
    </location>
</feature>
<keyword evidence="16" id="KW-1185">Reference proteome</keyword>
<keyword evidence="9" id="KW-0406">Ion transport</keyword>
<dbReference type="PANTHER" id="PTHR40659">
    <property type="entry name" value="NICKEL/COBALT EFFLUX SYSTEM RCNA"/>
    <property type="match status" value="1"/>
</dbReference>
<dbReference type="STRING" id="665118.SAMN02983003_3825"/>
<keyword evidence="8 14" id="KW-1133">Transmembrane helix</keyword>
<keyword evidence="10" id="KW-0921">Nickel transport</keyword>
<keyword evidence="3" id="KW-0171">Cobalt transport</keyword>
<evidence type="ECO:0000256" key="7">
    <source>
        <dbReference type="ARBA" id="ARBA00022692"/>
    </source>
</evidence>
<keyword evidence="4" id="KW-0813">Transport</keyword>
<dbReference type="GO" id="GO:0005886">
    <property type="term" value="C:plasma membrane"/>
    <property type="evidence" value="ECO:0007669"/>
    <property type="project" value="UniProtKB-SubCell"/>
</dbReference>
<keyword evidence="6" id="KW-0533">Nickel</keyword>
<evidence type="ECO:0000256" key="8">
    <source>
        <dbReference type="ARBA" id="ARBA00022989"/>
    </source>
</evidence>
<evidence type="ECO:0000256" key="1">
    <source>
        <dbReference type="ARBA" id="ARBA00002510"/>
    </source>
</evidence>
<evidence type="ECO:0000313" key="15">
    <source>
        <dbReference type="EMBL" id="SFZ86634.1"/>
    </source>
</evidence>
<dbReference type="AlphaFoldDB" id="A0A1K2I2L8"/>
<evidence type="ECO:0000256" key="4">
    <source>
        <dbReference type="ARBA" id="ARBA00022448"/>
    </source>
</evidence>
<organism evidence="15 16">
    <name type="scientific">Devosia enhydra</name>
    <dbReference type="NCBI Taxonomy" id="665118"/>
    <lineage>
        <taxon>Bacteria</taxon>
        <taxon>Pseudomonadati</taxon>
        <taxon>Pseudomonadota</taxon>
        <taxon>Alphaproteobacteria</taxon>
        <taxon>Hyphomicrobiales</taxon>
        <taxon>Devosiaceae</taxon>
        <taxon>Devosia</taxon>
    </lineage>
</organism>
<dbReference type="PANTHER" id="PTHR40659:SF1">
    <property type="entry name" value="NICKEL_COBALT EFFLUX SYSTEM RCNA"/>
    <property type="match status" value="1"/>
</dbReference>
<feature type="transmembrane region" description="Helical" evidence="14">
    <location>
        <begin position="376"/>
        <end position="395"/>
    </location>
</feature>
<dbReference type="GO" id="GO:0032025">
    <property type="term" value="P:response to cobalt ion"/>
    <property type="evidence" value="ECO:0007669"/>
    <property type="project" value="TreeGrafter"/>
</dbReference>
<dbReference type="InterPro" id="IPR010412">
    <property type="entry name" value="DUF1007"/>
</dbReference>
<feature type="transmembrane region" description="Helical" evidence="14">
    <location>
        <begin position="531"/>
        <end position="553"/>
    </location>
</feature>
<evidence type="ECO:0000256" key="2">
    <source>
        <dbReference type="ARBA" id="ARBA00004651"/>
    </source>
</evidence>
<protein>
    <submittedName>
        <fullName evidence="15">ABC-type nickel/cobalt efflux system, permease component RcnA</fullName>
    </submittedName>
</protein>
<gene>
    <name evidence="15" type="ORF">SAMN02983003_3825</name>
</gene>
<feature type="transmembrane region" description="Helical" evidence="14">
    <location>
        <begin position="457"/>
        <end position="480"/>
    </location>
</feature>
<dbReference type="GO" id="GO:0010045">
    <property type="term" value="P:response to nickel cation"/>
    <property type="evidence" value="ECO:0007669"/>
    <property type="project" value="TreeGrafter"/>
</dbReference>
<dbReference type="Pfam" id="PF03824">
    <property type="entry name" value="NicO"/>
    <property type="match status" value="1"/>
</dbReference>
<sequence>MHFGPLARLSARCLRALLLALGMVLAGISMAMAHPHIFIDAEAELIFAQDGGLVSVRNHWTFDAGFSVWMVQGLPTDASGNVLPEELAAIAREHMEGLAQYRFYTFAGEGEDDLRFDRWHDESLVYADNRATLSFTVDLERPHYIGSTLELAINDPEYYVAITFAGPETVTLVNAPDACLMRLSPPREMSERLAAELFALPPDVTELPQDLAIALRGVQGAILVSCDGGVPAPAATALEAAEQVADASPRAQPFGGPPPEPGFALPRTGVLGWIDAQQRSFYQALSGALERLAEDYTAFWVLGGLSFLYGVFHAAGPGHGKVVVTSYMLANESQLSRGILLSFLAAMLQALVAIAIVLIGAAILGATSTALGETTHWIGLASYALVMLLGLWLMARKIFGFGHHHHGPVASHEHHHDHDHDHHDDHHHAHDHHAHDDHPPHHAVVPQQLSGDWREQAGVVMAAGLRPCSGALVVLVFALSQGLLPAGIFATVLMGLGTAITVGALASLAVGAKGLARRLFSGSGSALAAGIIWWAELLGAVIVFGFGLVLLLASI</sequence>
<dbReference type="GO" id="GO:0006824">
    <property type="term" value="P:cobalt ion transport"/>
    <property type="evidence" value="ECO:0007669"/>
    <property type="project" value="UniProtKB-KW"/>
</dbReference>
<evidence type="ECO:0000256" key="12">
    <source>
        <dbReference type="ARBA" id="ARBA00023285"/>
    </source>
</evidence>
<keyword evidence="7 14" id="KW-0812">Transmembrane</keyword>
<dbReference type="InterPro" id="IPR011541">
    <property type="entry name" value="Ni/Co_transpt_high_affinity"/>
</dbReference>
<evidence type="ECO:0000256" key="11">
    <source>
        <dbReference type="ARBA" id="ARBA00023136"/>
    </source>
</evidence>
<evidence type="ECO:0000256" key="9">
    <source>
        <dbReference type="ARBA" id="ARBA00023065"/>
    </source>
</evidence>
<proteinExistence type="predicted"/>
<dbReference type="Pfam" id="PF06226">
    <property type="entry name" value="DUF1007"/>
    <property type="match status" value="1"/>
</dbReference>
<feature type="region of interest" description="Disordered" evidence="13">
    <location>
        <begin position="409"/>
        <end position="445"/>
    </location>
</feature>
<evidence type="ECO:0000313" key="16">
    <source>
        <dbReference type="Proteomes" id="UP000183447"/>
    </source>
</evidence>
<dbReference type="InterPro" id="IPR051224">
    <property type="entry name" value="NiCoT_RcnA"/>
</dbReference>
<feature type="transmembrane region" description="Helical" evidence="14">
    <location>
        <begin position="298"/>
        <end position="318"/>
    </location>
</feature>
<evidence type="ECO:0000256" key="3">
    <source>
        <dbReference type="ARBA" id="ARBA00022426"/>
    </source>
</evidence>
<evidence type="ECO:0000256" key="14">
    <source>
        <dbReference type="SAM" id="Phobius"/>
    </source>
</evidence>
<dbReference type="OrthoDB" id="9812956at2"/>
<accession>A0A1K2I2L8</accession>
<dbReference type="RefSeq" id="WP_072346515.1">
    <property type="nucleotide sequence ID" value="NZ_FPKU01000004.1"/>
</dbReference>
<dbReference type="GO" id="GO:0046583">
    <property type="term" value="F:monoatomic cation efflux transmembrane transporter activity"/>
    <property type="evidence" value="ECO:0007669"/>
    <property type="project" value="TreeGrafter"/>
</dbReference>
<dbReference type="GO" id="GO:0015099">
    <property type="term" value="F:nickel cation transmembrane transporter activity"/>
    <property type="evidence" value="ECO:0007669"/>
    <property type="project" value="InterPro"/>
</dbReference>
<evidence type="ECO:0000256" key="10">
    <source>
        <dbReference type="ARBA" id="ARBA00023112"/>
    </source>
</evidence>
<keyword evidence="11 14" id="KW-0472">Membrane</keyword>
<reference evidence="15 16" key="1">
    <citation type="submission" date="2016-11" db="EMBL/GenBank/DDBJ databases">
        <authorList>
            <person name="Jaros S."/>
            <person name="Januszkiewicz K."/>
            <person name="Wedrychowicz H."/>
        </authorList>
    </citation>
    <scope>NUCLEOTIDE SEQUENCE [LARGE SCALE GENOMIC DNA]</scope>
    <source>
        <strain evidence="15 16">ATCC 23634</strain>
    </source>
</reference>